<organism evidence="1 2">
    <name type="scientific">Nonomuraea mangrovi</name>
    <dbReference type="NCBI Taxonomy" id="2316207"/>
    <lineage>
        <taxon>Bacteria</taxon>
        <taxon>Bacillati</taxon>
        <taxon>Actinomycetota</taxon>
        <taxon>Actinomycetes</taxon>
        <taxon>Streptosporangiales</taxon>
        <taxon>Streptosporangiaceae</taxon>
        <taxon>Nonomuraea</taxon>
    </lineage>
</organism>
<evidence type="ECO:0008006" key="3">
    <source>
        <dbReference type="Google" id="ProtNLM"/>
    </source>
</evidence>
<dbReference type="EMBL" id="JBHUFV010000017">
    <property type="protein sequence ID" value="MFD1932123.1"/>
    <property type="molecule type" value="Genomic_DNA"/>
</dbReference>
<protein>
    <recommendedName>
        <fullName evidence="3">Transcriptional regulator</fullName>
    </recommendedName>
</protein>
<name>A0ABW4SRL1_9ACTN</name>
<dbReference type="Proteomes" id="UP001597368">
    <property type="component" value="Unassembled WGS sequence"/>
</dbReference>
<proteinExistence type="predicted"/>
<dbReference type="RefSeq" id="WP_379572121.1">
    <property type="nucleotide sequence ID" value="NZ_JBHUFV010000017.1"/>
</dbReference>
<keyword evidence="2" id="KW-1185">Reference proteome</keyword>
<evidence type="ECO:0000313" key="2">
    <source>
        <dbReference type="Proteomes" id="UP001597368"/>
    </source>
</evidence>
<sequence length="45" mass="4812">MTSGSPQPRSSGRENLLTLRRDDLDARYPGLLDAILAGAVRDEAG</sequence>
<accession>A0ABW4SRL1</accession>
<evidence type="ECO:0000313" key="1">
    <source>
        <dbReference type="EMBL" id="MFD1932123.1"/>
    </source>
</evidence>
<gene>
    <name evidence="1" type="ORF">ACFSKW_11620</name>
</gene>
<comment type="caution">
    <text evidence="1">The sequence shown here is derived from an EMBL/GenBank/DDBJ whole genome shotgun (WGS) entry which is preliminary data.</text>
</comment>
<reference evidence="2" key="1">
    <citation type="journal article" date="2019" name="Int. J. Syst. Evol. Microbiol.">
        <title>The Global Catalogue of Microorganisms (GCM) 10K type strain sequencing project: providing services to taxonomists for standard genome sequencing and annotation.</title>
        <authorList>
            <consortium name="The Broad Institute Genomics Platform"/>
            <consortium name="The Broad Institute Genome Sequencing Center for Infectious Disease"/>
            <person name="Wu L."/>
            <person name="Ma J."/>
        </authorList>
    </citation>
    <scope>NUCLEOTIDE SEQUENCE [LARGE SCALE GENOMIC DNA]</scope>
    <source>
        <strain evidence="2">ICMP 6774ER</strain>
    </source>
</reference>